<keyword evidence="2" id="KW-1185">Reference proteome</keyword>
<reference evidence="1 2" key="1">
    <citation type="submission" date="2019-07" db="EMBL/GenBank/DDBJ databases">
        <title>Whole genome shotgun sequence of Methylobacterium gnaphalii NBRC 107716.</title>
        <authorList>
            <person name="Hosoyama A."/>
            <person name="Uohara A."/>
            <person name="Ohji S."/>
            <person name="Ichikawa N."/>
        </authorList>
    </citation>
    <scope>NUCLEOTIDE SEQUENCE [LARGE SCALE GENOMIC DNA]</scope>
    <source>
        <strain evidence="1 2">NBRC 107716</strain>
    </source>
</reference>
<evidence type="ECO:0000313" key="1">
    <source>
        <dbReference type="EMBL" id="GEP12270.1"/>
    </source>
</evidence>
<evidence type="ECO:0000313" key="2">
    <source>
        <dbReference type="Proteomes" id="UP000321750"/>
    </source>
</evidence>
<sequence>MIPAGHTAVMASRREPPDSLDYFPTPPWATRALILDVLPALGDALPAIASAADPASGEGHMVEVLREFYPDVRASDVFDYGRGYDVADFLDARKSFAPVDLLATNPPFNAALAFVLRGLTVAKVVAILVRTSWIEGERRYSELFRERPPTLYAQFVERVPMVKGRWDPAASTATAYAWIVWVRDAAPRPLFLIPPGRKRALTRPDDVRRFAVAAETPLFADEV</sequence>
<dbReference type="Proteomes" id="UP000321750">
    <property type="component" value="Unassembled WGS sequence"/>
</dbReference>
<protein>
    <recommendedName>
        <fullName evidence="3">Methyltransferase</fullName>
    </recommendedName>
</protein>
<accession>A0A512JQN2</accession>
<dbReference type="SUPFAM" id="SSF53335">
    <property type="entry name" value="S-adenosyl-L-methionine-dependent methyltransferases"/>
    <property type="match status" value="1"/>
</dbReference>
<dbReference type="EMBL" id="BJZV01000034">
    <property type="protein sequence ID" value="GEP12270.1"/>
    <property type="molecule type" value="Genomic_DNA"/>
</dbReference>
<dbReference type="OrthoDB" id="1079385at2"/>
<dbReference type="AlphaFoldDB" id="A0A512JQN2"/>
<organism evidence="1 2">
    <name type="scientific">Methylobacterium gnaphalii</name>
    <dbReference type="NCBI Taxonomy" id="1010610"/>
    <lineage>
        <taxon>Bacteria</taxon>
        <taxon>Pseudomonadati</taxon>
        <taxon>Pseudomonadota</taxon>
        <taxon>Alphaproteobacteria</taxon>
        <taxon>Hyphomicrobiales</taxon>
        <taxon>Methylobacteriaceae</taxon>
        <taxon>Methylobacterium</taxon>
    </lineage>
</organism>
<gene>
    <name evidence="1" type="ORF">MGN01_41150</name>
</gene>
<dbReference type="InterPro" id="IPR029063">
    <property type="entry name" value="SAM-dependent_MTases_sf"/>
</dbReference>
<name>A0A512JQN2_9HYPH</name>
<proteinExistence type="predicted"/>
<evidence type="ECO:0008006" key="3">
    <source>
        <dbReference type="Google" id="ProtNLM"/>
    </source>
</evidence>
<comment type="caution">
    <text evidence="1">The sequence shown here is derived from an EMBL/GenBank/DDBJ whole genome shotgun (WGS) entry which is preliminary data.</text>
</comment>
<dbReference type="RefSeq" id="WP_147048657.1">
    <property type="nucleotide sequence ID" value="NZ_BJZV01000034.1"/>
</dbReference>